<comment type="subcellular location">
    <subcellularLocation>
        <location evidence="1">Membrane</location>
        <topology evidence="1">Multi-pass membrane protein</topology>
    </subcellularLocation>
</comment>
<dbReference type="PANTHER" id="PTHR31488">
    <property type="entry name" value="DPY-19-LIKE 1, LIKE (H. SAPIENS)"/>
    <property type="match status" value="1"/>
</dbReference>
<dbReference type="Proteomes" id="UP001626550">
    <property type="component" value="Unassembled WGS sequence"/>
</dbReference>
<dbReference type="AlphaFoldDB" id="A0ABD2QNC8"/>
<feature type="compositionally biased region" description="Polar residues" evidence="9">
    <location>
        <begin position="1"/>
        <end position="15"/>
    </location>
</feature>
<dbReference type="InterPro" id="IPR002048">
    <property type="entry name" value="EF_hand_dom"/>
</dbReference>
<dbReference type="PROSITE" id="PS50222">
    <property type="entry name" value="EF_HAND_2"/>
    <property type="match status" value="1"/>
</dbReference>
<feature type="domain" description="EF-hand" evidence="11">
    <location>
        <begin position="36"/>
        <end position="71"/>
    </location>
</feature>
<keyword evidence="4" id="KW-0808">Transferase</keyword>
<feature type="transmembrane region" description="Helical" evidence="10">
    <location>
        <begin position="133"/>
        <end position="150"/>
    </location>
</feature>
<evidence type="ECO:0000256" key="10">
    <source>
        <dbReference type="SAM" id="Phobius"/>
    </source>
</evidence>
<name>A0ABD2QNC8_9PLAT</name>
<dbReference type="Gene3D" id="1.10.238.10">
    <property type="entry name" value="EF-hand"/>
    <property type="match status" value="1"/>
</dbReference>
<dbReference type="EMBL" id="JBJKFK010000021">
    <property type="protein sequence ID" value="KAL3320907.1"/>
    <property type="molecule type" value="Genomic_DNA"/>
</dbReference>
<evidence type="ECO:0000313" key="13">
    <source>
        <dbReference type="Proteomes" id="UP001626550"/>
    </source>
</evidence>
<protein>
    <submittedName>
        <fullName evidence="12">Centrin-1</fullName>
    </submittedName>
</protein>
<feature type="region of interest" description="Disordered" evidence="9">
    <location>
        <begin position="1"/>
        <end position="21"/>
    </location>
</feature>
<proteinExistence type="inferred from homology"/>
<evidence type="ECO:0000256" key="5">
    <source>
        <dbReference type="ARBA" id="ARBA00022692"/>
    </source>
</evidence>
<evidence type="ECO:0000256" key="8">
    <source>
        <dbReference type="ARBA" id="ARBA00023136"/>
    </source>
</evidence>
<keyword evidence="13" id="KW-1185">Reference proteome</keyword>
<dbReference type="Pfam" id="PF10034">
    <property type="entry name" value="Dpy19"/>
    <property type="match status" value="1"/>
</dbReference>
<dbReference type="GO" id="GO:0016020">
    <property type="term" value="C:membrane"/>
    <property type="evidence" value="ECO:0007669"/>
    <property type="project" value="UniProtKB-SubCell"/>
</dbReference>
<evidence type="ECO:0000256" key="6">
    <source>
        <dbReference type="ARBA" id="ARBA00022737"/>
    </source>
</evidence>
<evidence type="ECO:0000313" key="12">
    <source>
        <dbReference type="EMBL" id="KAL3320907.1"/>
    </source>
</evidence>
<keyword evidence="7 10" id="KW-1133">Transmembrane helix</keyword>
<keyword evidence="8 10" id="KW-0472">Membrane</keyword>
<dbReference type="GO" id="GO:0043226">
    <property type="term" value="C:organelle"/>
    <property type="evidence" value="ECO:0007669"/>
    <property type="project" value="UniProtKB-ARBA"/>
</dbReference>
<evidence type="ECO:0000256" key="3">
    <source>
        <dbReference type="ARBA" id="ARBA00022676"/>
    </source>
</evidence>
<dbReference type="PANTHER" id="PTHR31488:SF1">
    <property type="entry name" value="C-MANNOSYLTRANSFERASE DPY19L1"/>
    <property type="match status" value="1"/>
</dbReference>
<evidence type="ECO:0000256" key="4">
    <source>
        <dbReference type="ARBA" id="ARBA00022679"/>
    </source>
</evidence>
<dbReference type="Pfam" id="PF13499">
    <property type="entry name" value="EF-hand_7"/>
    <property type="match status" value="1"/>
</dbReference>
<dbReference type="SUPFAM" id="SSF47473">
    <property type="entry name" value="EF-hand"/>
    <property type="match status" value="1"/>
</dbReference>
<dbReference type="FunFam" id="1.10.238.10:FF:000178">
    <property type="entry name" value="Calmodulin-2 A"/>
    <property type="match status" value="1"/>
</dbReference>
<evidence type="ECO:0000259" key="11">
    <source>
        <dbReference type="PROSITE" id="PS50222"/>
    </source>
</evidence>
<evidence type="ECO:0000256" key="7">
    <source>
        <dbReference type="ARBA" id="ARBA00022989"/>
    </source>
</evidence>
<dbReference type="CDD" id="cd00051">
    <property type="entry name" value="EFh"/>
    <property type="match status" value="1"/>
</dbReference>
<keyword evidence="3" id="KW-0328">Glycosyltransferase</keyword>
<reference evidence="12 13" key="1">
    <citation type="submission" date="2024-11" db="EMBL/GenBank/DDBJ databases">
        <title>Adaptive evolution of stress response genes in parasites aligns with host niche diversity.</title>
        <authorList>
            <person name="Hahn C."/>
            <person name="Resl P."/>
        </authorList>
    </citation>
    <scope>NUCLEOTIDE SEQUENCE [LARGE SCALE GENOMIC DNA]</scope>
    <source>
        <strain evidence="12">EGGRZ-B1_66</strain>
        <tissue evidence="12">Body</tissue>
    </source>
</reference>
<gene>
    <name evidence="12" type="primary">CETN1_1</name>
    <name evidence="12" type="ORF">Ciccas_000392</name>
</gene>
<dbReference type="InterPro" id="IPR011992">
    <property type="entry name" value="EF-hand-dom_pair"/>
</dbReference>
<keyword evidence="5 10" id="KW-0812">Transmembrane</keyword>
<sequence>MSSVQSRSKSGPSSATEKKKVDCLGRNAKKFELTEDQLQEVKEAFDLFDTDRAGRIDIKDLKVALRALGFEPKKEEIRKLTAEFSNAEGGYIEFADFVRLMAVKMQEKDGNEEILKVTLLIFDSLSINMERHILLLLAIAICFGLFNVWFTDTLHQNATYFTHLTETEREITFRTEMAFYYSFFKQIVHNTSFSALLHDTQTEYPVHINSLQRFNLFPELILGYLYIFIRDYTPLFRETQCYGISRDNVSGLANIMSYY</sequence>
<dbReference type="SMART" id="SM00054">
    <property type="entry name" value="EFh"/>
    <property type="match status" value="1"/>
</dbReference>
<keyword evidence="6" id="KW-0677">Repeat</keyword>
<dbReference type="InterPro" id="IPR018732">
    <property type="entry name" value="Dpy-19/Dpy-19-like"/>
</dbReference>
<evidence type="ECO:0000256" key="1">
    <source>
        <dbReference type="ARBA" id="ARBA00004141"/>
    </source>
</evidence>
<comment type="caution">
    <text evidence="12">The sequence shown here is derived from an EMBL/GenBank/DDBJ whole genome shotgun (WGS) entry which is preliminary data.</text>
</comment>
<dbReference type="GO" id="GO:0016757">
    <property type="term" value="F:glycosyltransferase activity"/>
    <property type="evidence" value="ECO:0007669"/>
    <property type="project" value="UniProtKB-KW"/>
</dbReference>
<evidence type="ECO:0000256" key="2">
    <source>
        <dbReference type="ARBA" id="ARBA00008744"/>
    </source>
</evidence>
<accession>A0ABD2QNC8</accession>
<evidence type="ECO:0000256" key="9">
    <source>
        <dbReference type="SAM" id="MobiDB-lite"/>
    </source>
</evidence>
<organism evidence="12 13">
    <name type="scientific">Cichlidogyrus casuarinus</name>
    <dbReference type="NCBI Taxonomy" id="1844966"/>
    <lineage>
        <taxon>Eukaryota</taxon>
        <taxon>Metazoa</taxon>
        <taxon>Spiralia</taxon>
        <taxon>Lophotrochozoa</taxon>
        <taxon>Platyhelminthes</taxon>
        <taxon>Monogenea</taxon>
        <taxon>Monopisthocotylea</taxon>
        <taxon>Dactylogyridea</taxon>
        <taxon>Ancyrocephalidae</taxon>
        <taxon>Cichlidogyrus</taxon>
    </lineage>
</organism>
<comment type="similarity">
    <text evidence="2">Belongs to the dpy-19 family.</text>
</comment>